<dbReference type="AlphaFoldDB" id="A0A366JHU7"/>
<evidence type="ECO:0000313" key="10">
    <source>
        <dbReference type="Proteomes" id="UP000252731"/>
    </source>
</evidence>
<feature type="transmembrane region" description="Helical" evidence="7">
    <location>
        <begin position="558"/>
        <end position="585"/>
    </location>
</feature>
<keyword evidence="3 7" id="KW-0812">Transmembrane</keyword>
<dbReference type="PANTHER" id="PTHR30572:SF4">
    <property type="entry name" value="ABC TRANSPORTER PERMEASE YTRF"/>
    <property type="match status" value="1"/>
</dbReference>
<evidence type="ECO:0000256" key="2">
    <source>
        <dbReference type="ARBA" id="ARBA00022475"/>
    </source>
</evidence>
<reference evidence="9 10" key="1">
    <citation type="submission" date="2018-06" db="EMBL/GenBank/DDBJ databases">
        <title>Freshwater and sediment microbial communities from various areas in North America, analyzing microbe dynamics in response to fracking.</title>
        <authorList>
            <person name="Lamendella R."/>
        </authorList>
    </citation>
    <scope>NUCLEOTIDE SEQUENCE [LARGE SCALE GENOMIC DNA]</scope>
    <source>
        <strain evidence="9 10">14_TX</strain>
    </source>
</reference>
<comment type="similarity">
    <text evidence="6">Belongs to the ABC-4 integral membrane protein family.</text>
</comment>
<accession>A0A366JHU7</accession>
<name>A0A366JHU7_CYTFI</name>
<feature type="transmembrane region" description="Helical" evidence="7">
    <location>
        <begin position="606"/>
        <end position="633"/>
    </location>
</feature>
<feature type="transmembrane region" description="Helical" evidence="7">
    <location>
        <begin position="707"/>
        <end position="730"/>
    </location>
</feature>
<feature type="transmembrane region" description="Helical" evidence="7">
    <location>
        <begin position="639"/>
        <end position="659"/>
    </location>
</feature>
<comment type="subcellular location">
    <subcellularLocation>
        <location evidence="1">Cell membrane</location>
        <topology evidence="1">Multi-pass membrane protein</topology>
    </subcellularLocation>
</comment>
<feature type="transmembrane region" description="Helical" evidence="7">
    <location>
        <begin position="834"/>
        <end position="856"/>
    </location>
</feature>
<comment type="caution">
    <text evidence="9">The sequence shown here is derived from an EMBL/GenBank/DDBJ whole genome shotgun (WGS) entry which is preliminary data.</text>
</comment>
<keyword evidence="4 7" id="KW-1133">Transmembrane helix</keyword>
<dbReference type="Pfam" id="PF02687">
    <property type="entry name" value="FtsX"/>
    <property type="match status" value="2"/>
</dbReference>
<feature type="domain" description="ABC3 transporter permease C-terminal" evidence="8">
    <location>
        <begin position="563"/>
        <end position="663"/>
    </location>
</feature>
<dbReference type="EMBL" id="QNSF01000025">
    <property type="protein sequence ID" value="RBP86588.1"/>
    <property type="molecule type" value="Genomic_DNA"/>
</dbReference>
<protein>
    <submittedName>
        <fullName evidence="9">FtsX-like permease family protein</fullName>
    </submittedName>
</protein>
<dbReference type="Proteomes" id="UP000252731">
    <property type="component" value="Unassembled WGS sequence"/>
</dbReference>
<feature type="transmembrane region" description="Helical" evidence="7">
    <location>
        <begin position="798"/>
        <end position="822"/>
    </location>
</feature>
<dbReference type="GO" id="GO:0022857">
    <property type="term" value="F:transmembrane transporter activity"/>
    <property type="evidence" value="ECO:0007669"/>
    <property type="project" value="TreeGrafter"/>
</dbReference>
<keyword evidence="10" id="KW-1185">Reference proteome</keyword>
<evidence type="ECO:0000256" key="3">
    <source>
        <dbReference type="ARBA" id="ARBA00022692"/>
    </source>
</evidence>
<evidence type="ECO:0000313" key="9">
    <source>
        <dbReference type="EMBL" id="RBP86588.1"/>
    </source>
</evidence>
<feature type="transmembrane region" description="Helical" evidence="7">
    <location>
        <begin position="750"/>
        <end position="771"/>
    </location>
</feature>
<evidence type="ECO:0000256" key="5">
    <source>
        <dbReference type="ARBA" id="ARBA00023136"/>
    </source>
</evidence>
<evidence type="ECO:0000259" key="8">
    <source>
        <dbReference type="Pfam" id="PF02687"/>
    </source>
</evidence>
<feature type="domain" description="ABC3 transporter permease C-terminal" evidence="8">
    <location>
        <begin position="754"/>
        <end position="864"/>
    </location>
</feature>
<proteinExistence type="inferred from homology"/>
<evidence type="ECO:0000256" key="6">
    <source>
        <dbReference type="ARBA" id="ARBA00038076"/>
    </source>
</evidence>
<keyword evidence="2" id="KW-1003">Cell membrane</keyword>
<evidence type="ECO:0000256" key="7">
    <source>
        <dbReference type="SAM" id="Phobius"/>
    </source>
</evidence>
<evidence type="ECO:0000256" key="4">
    <source>
        <dbReference type="ARBA" id="ARBA00022989"/>
    </source>
</evidence>
<sequence>MIHFIFKNWIRQRERLILIIIGLLVMSIGLSILVSITETNKGTVQNTLEQNWKSSYHIVVRPEGVTSLPEDEGLLEPNFLSGITGGISLQQYQQIKAMEEVDVAAPIAILGYLPLSVKMDSFSSAKNEEGIYKFQYTETVENGYNKRIQAQHTKFLVSGPWYPNLSRRENPSETFGAFPWQNTSGEHVIISRNLLVGIDPVEEAKLVGLDKASTKYFESDDKPFVVDKTLNQLRIPLLLSSQPFTNTNYSFQLEKLNISLPDSKEEVQELMENIRDKGGESYLKTLESEKVTSSVYSSQDAYNSIFDRLLNKNEKSSRFVNTSTVLGEKIGPLTYKHNQSPFPERWQHAYKLEPKDTILPWAKDKTYAFREVQERFEETETTDRPNDFVRLDLNIIGAYDPSQLNIAKDPLTELPMETYRTARAKLVLDDTGKPVNPPVTLKATNNPLDFLLQPPTALTSLEAADKISAFTGGEPISAIRIKIKDVNSLTKGSQEKLERVAASISKQTGLKADITLGSSPQSVLTFIPENNSVPSLGWIEQPWVKLGSAFTILNETKLGYSGIIMTVLLVAVVYVFTTRLISYLTNRKHYALLLAFGWSLNQLKKLIILESVLLGLIASMTIWAVQIIIHFLFNTTFSFALFWLSGVAGFFIYFLGGILPAKMMELIKPYEAIKTGEISTNMKRFFYSNNILGVSFQYLFGKSRRTAISIISLAIPVTLLSYFIFITFRLKGVLYTSYLGEYIALEIGSIHYAATIIAIIMAILTTAEIMWQNIMERKPEISLLKAIGWQNQSVRKMVIYEGAFIGFFAGILSLVLSGLLILITYKTIDFQDSLFLFCLPILIPITAGSIGSLFPAEMAVRISPMEGTKK</sequence>
<gene>
    <name evidence="9" type="ORF">DFO70_12556</name>
</gene>
<dbReference type="InterPro" id="IPR003838">
    <property type="entry name" value="ABC3_permease_C"/>
</dbReference>
<keyword evidence="5 7" id="KW-0472">Membrane</keyword>
<dbReference type="GO" id="GO:0005886">
    <property type="term" value="C:plasma membrane"/>
    <property type="evidence" value="ECO:0007669"/>
    <property type="project" value="UniProtKB-SubCell"/>
</dbReference>
<dbReference type="PANTHER" id="PTHR30572">
    <property type="entry name" value="MEMBRANE COMPONENT OF TRANSPORTER-RELATED"/>
    <property type="match status" value="1"/>
</dbReference>
<dbReference type="InterPro" id="IPR050250">
    <property type="entry name" value="Macrolide_Exporter_MacB"/>
</dbReference>
<evidence type="ECO:0000256" key="1">
    <source>
        <dbReference type="ARBA" id="ARBA00004651"/>
    </source>
</evidence>
<organism evidence="9 10">
    <name type="scientific">Cytobacillus firmus</name>
    <name type="common">Bacillus firmus</name>
    <dbReference type="NCBI Taxonomy" id="1399"/>
    <lineage>
        <taxon>Bacteria</taxon>
        <taxon>Bacillati</taxon>
        <taxon>Bacillota</taxon>
        <taxon>Bacilli</taxon>
        <taxon>Bacillales</taxon>
        <taxon>Bacillaceae</taxon>
        <taxon>Cytobacillus</taxon>
    </lineage>
</organism>
<feature type="transmembrane region" description="Helical" evidence="7">
    <location>
        <begin position="16"/>
        <end position="36"/>
    </location>
</feature>
<dbReference type="OrthoDB" id="3268975at2"/>